<feature type="transmembrane region" description="Helical" evidence="1">
    <location>
        <begin position="216"/>
        <end position="238"/>
    </location>
</feature>
<feature type="transmembrane region" description="Helical" evidence="1">
    <location>
        <begin position="43"/>
        <end position="62"/>
    </location>
</feature>
<dbReference type="Proteomes" id="UP000178870">
    <property type="component" value="Unassembled WGS sequence"/>
</dbReference>
<dbReference type="InterPro" id="IPR011701">
    <property type="entry name" value="MFS"/>
</dbReference>
<feature type="transmembrane region" description="Helical" evidence="1">
    <location>
        <begin position="250"/>
        <end position="271"/>
    </location>
</feature>
<proteinExistence type="predicted"/>
<feature type="transmembrane region" description="Helical" evidence="1">
    <location>
        <begin position="139"/>
        <end position="158"/>
    </location>
</feature>
<reference evidence="2 3" key="1">
    <citation type="journal article" date="2016" name="Nat. Commun.">
        <title>Thousands of microbial genomes shed light on interconnected biogeochemical processes in an aquifer system.</title>
        <authorList>
            <person name="Anantharaman K."/>
            <person name="Brown C.T."/>
            <person name="Hug L.A."/>
            <person name="Sharon I."/>
            <person name="Castelle C.J."/>
            <person name="Probst A.J."/>
            <person name="Thomas B.C."/>
            <person name="Singh A."/>
            <person name="Wilkins M.J."/>
            <person name="Karaoz U."/>
            <person name="Brodie E.L."/>
            <person name="Williams K.H."/>
            <person name="Hubbard S.S."/>
            <person name="Banfield J.F."/>
        </authorList>
    </citation>
    <scope>NUCLEOTIDE SEQUENCE [LARGE SCALE GENOMIC DNA]</scope>
</reference>
<dbReference type="PANTHER" id="PTHR23530:SF1">
    <property type="entry name" value="PERMEASE, MAJOR FACILITATOR SUPERFAMILY-RELATED"/>
    <property type="match status" value="1"/>
</dbReference>
<evidence type="ECO:0000313" key="3">
    <source>
        <dbReference type="Proteomes" id="UP000178870"/>
    </source>
</evidence>
<evidence type="ECO:0008006" key="4">
    <source>
        <dbReference type="Google" id="ProtNLM"/>
    </source>
</evidence>
<keyword evidence="1" id="KW-0472">Membrane</keyword>
<feature type="transmembrane region" description="Helical" evidence="1">
    <location>
        <begin position="164"/>
        <end position="181"/>
    </location>
</feature>
<evidence type="ECO:0000313" key="2">
    <source>
        <dbReference type="EMBL" id="OGM31625.1"/>
    </source>
</evidence>
<accession>A0A1F7YYS3</accession>
<dbReference type="SUPFAM" id="SSF103473">
    <property type="entry name" value="MFS general substrate transporter"/>
    <property type="match status" value="1"/>
</dbReference>
<gene>
    <name evidence="2" type="ORF">A2803_00505</name>
</gene>
<feature type="transmembrane region" description="Helical" evidence="1">
    <location>
        <begin position="371"/>
        <end position="389"/>
    </location>
</feature>
<dbReference type="Gene3D" id="1.20.1250.20">
    <property type="entry name" value="MFS general substrate transporter like domains"/>
    <property type="match status" value="1"/>
</dbReference>
<dbReference type="PANTHER" id="PTHR23530">
    <property type="entry name" value="TRANSPORT PROTEIN-RELATED"/>
    <property type="match status" value="1"/>
</dbReference>
<evidence type="ECO:0000256" key="1">
    <source>
        <dbReference type="SAM" id="Phobius"/>
    </source>
</evidence>
<comment type="caution">
    <text evidence="2">The sequence shown here is derived from an EMBL/GenBank/DDBJ whole genome shotgun (WGS) entry which is preliminary data.</text>
</comment>
<dbReference type="InterPro" id="IPR036259">
    <property type="entry name" value="MFS_trans_sf"/>
</dbReference>
<dbReference type="AlphaFoldDB" id="A0A1F7YYS3"/>
<sequence length="407" mass="45574">MTKNQKWLSRRFLIYKFLTNLWFVGAVWLYFYRIYITDREVGILDGVAFAIGLIAEVPSGVLADKFGRDKMVRLGQLLAGSGLIIQAFGSSLIPFMVGQAIMMIGVSFVSGADEALFFDKLQFKQSSVDWRKLVTRGSQIALIGSTAAIIIGGGLHSIDPRIPWILTGSAFISTVFLIWPIKESRPVKYKQKLLVELREHLASIVSGFAEFRTKKLFLYVPIIVIVQGLFYTAGWGLLRLVLLDRFHFSPLSGSIVIASSSLITVGILAYMHKFAERMSEKRVLILISALAGASLLFSIMDIGIWGYFVILALYAGEHVLQPFMSEIINYRTSEEQRATVLSVGSFLRTIPYVALAPFIGYLNTHDSLEQFLIVWAFLIGVAIIFYLSLKKRDAQISLTELDNTQRS</sequence>
<dbReference type="EMBL" id="MGGP01000023">
    <property type="protein sequence ID" value="OGM31625.1"/>
    <property type="molecule type" value="Genomic_DNA"/>
</dbReference>
<keyword evidence="1" id="KW-0812">Transmembrane</keyword>
<feature type="transmembrane region" description="Helical" evidence="1">
    <location>
        <begin position="12"/>
        <end position="31"/>
    </location>
</feature>
<name>A0A1F7YYS3_9BACT</name>
<protein>
    <recommendedName>
        <fullName evidence="4">Major facilitator superfamily (MFS) profile domain-containing protein</fullName>
    </recommendedName>
</protein>
<feature type="transmembrane region" description="Helical" evidence="1">
    <location>
        <begin position="99"/>
        <end position="118"/>
    </location>
</feature>
<feature type="transmembrane region" description="Helical" evidence="1">
    <location>
        <begin position="283"/>
        <end position="315"/>
    </location>
</feature>
<dbReference type="Pfam" id="PF07690">
    <property type="entry name" value="MFS_1"/>
    <property type="match status" value="1"/>
</dbReference>
<dbReference type="GO" id="GO:0022857">
    <property type="term" value="F:transmembrane transporter activity"/>
    <property type="evidence" value="ECO:0007669"/>
    <property type="project" value="InterPro"/>
</dbReference>
<feature type="transmembrane region" description="Helical" evidence="1">
    <location>
        <begin position="74"/>
        <end position="93"/>
    </location>
</feature>
<organism evidence="2 3">
    <name type="scientific">Candidatus Woesebacteria bacterium RIFCSPHIGHO2_01_FULL_44_21</name>
    <dbReference type="NCBI Taxonomy" id="1802503"/>
    <lineage>
        <taxon>Bacteria</taxon>
        <taxon>Candidatus Woeseibacteriota</taxon>
    </lineage>
</organism>
<keyword evidence="1" id="KW-1133">Transmembrane helix</keyword>
<dbReference type="InterPro" id="IPR053160">
    <property type="entry name" value="MFS_DHA3_Transporter"/>
</dbReference>